<name>A0A8S3TJL4_MYTED</name>
<dbReference type="EMBL" id="CAJPWZ010002152">
    <property type="protein sequence ID" value="CAG2231708.1"/>
    <property type="molecule type" value="Genomic_DNA"/>
</dbReference>
<dbReference type="OrthoDB" id="6180140at2759"/>
<dbReference type="Proteomes" id="UP000683360">
    <property type="component" value="Unassembled WGS sequence"/>
</dbReference>
<gene>
    <name evidence="1" type="ORF">MEDL_44466</name>
</gene>
<sequence length="261" mass="30273">MLVFYFILFTTVKGFLLIDQQSNGEQNLPANQYLTLSKFYEEEKRLQQKMENLQLETFTLRHDMDNSFVLLTAQLQQKLELLDTKLSDIAKSNETLQENKYNQVVTELQLVTNKTKQLDNQLVLQTGLYNVVLKKLSIQEKESADLRNESVLVSQEISNLKQLSSIQPLQEIKSLQQKVETISAMTNSLSMTERARSEDFLALYNMTTSSMNDLQVRTQRKMKQLENDYNTSVTTIDRRIDNFINETRVSQNNIAAELILQ</sequence>
<proteinExistence type="predicted"/>
<evidence type="ECO:0000313" key="1">
    <source>
        <dbReference type="EMBL" id="CAG2231708.1"/>
    </source>
</evidence>
<protein>
    <submittedName>
        <fullName evidence="1">Uncharacterized protein</fullName>
    </submittedName>
</protein>
<dbReference type="AlphaFoldDB" id="A0A8S3TJL4"/>
<organism evidence="1 2">
    <name type="scientific">Mytilus edulis</name>
    <name type="common">Blue mussel</name>
    <dbReference type="NCBI Taxonomy" id="6550"/>
    <lineage>
        <taxon>Eukaryota</taxon>
        <taxon>Metazoa</taxon>
        <taxon>Spiralia</taxon>
        <taxon>Lophotrochozoa</taxon>
        <taxon>Mollusca</taxon>
        <taxon>Bivalvia</taxon>
        <taxon>Autobranchia</taxon>
        <taxon>Pteriomorphia</taxon>
        <taxon>Mytilida</taxon>
        <taxon>Mytiloidea</taxon>
        <taxon>Mytilidae</taxon>
        <taxon>Mytilinae</taxon>
        <taxon>Mytilus</taxon>
    </lineage>
</organism>
<keyword evidence="2" id="KW-1185">Reference proteome</keyword>
<reference evidence="1" key="1">
    <citation type="submission" date="2021-03" db="EMBL/GenBank/DDBJ databases">
        <authorList>
            <person name="Bekaert M."/>
        </authorList>
    </citation>
    <scope>NUCLEOTIDE SEQUENCE</scope>
</reference>
<comment type="caution">
    <text evidence="1">The sequence shown here is derived from an EMBL/GenBank/DDBJ whole genome shotgun (WGS) entry which is preliminary data.</text>
</comment>
<accession>A0A8S3TJL4</accession>
<evidence type="ECO:0000313" key="2">
    <source>
        <dbReference type="Proteomes" id="UP000683360"/>
    </source>
</evidence>